<dbReference type="Proteomes" id="UP000006643">
    <property type="component" value="Unassembled WGS sequence"/>
</dbReference>
<keyword evidence="3" id="KW-1185">Reference proteome</keyword>
<feature type="compositionally biased region" description="Polar residues" evidence="1">
    <location>
        <begin position="22"/>
        <end position="50"/>
    </location>
</feature>
<dbReference type="EMBL" id="DS028125">
    <property type="protein sequence ID" value="EEY69798.1"/>
    <property type="molecule type" value="Genomic_DNA"/>
</dbReference>
<evidence type="ECO:0000256" key="1">
    <source>
        <dbReference type="SAM" id="MobiDB-lite"/>
    </source>
</evidence>
<dbReference type="InParanoid" id="D0N4J0"/>
<gene>
    <name evidence="2" type="ORF">PITG_06292</name>
</gene>
<dbReference type="AlphaFoldDB" id="D0N4J0"/>
<evidence type="ECO:0000313" key="3">
    <source>
        <dbReference type="Proteomes" id="UP000006643"/>
    </source>
</evidence>
<dbReference type="VEuPathDB" id="FungiDB:PITG_06292"/>
<dbReference type="OrthoDB" id="141418at2759"/>
<reference evidence="3" key="1">
    <citation type="journal article" date="2009" name="Nature">
        <title>Genome sequence and analysis of the Irish potato famine pathogen Phytophthora infestans.</title>
        <authorList>
            <consortium name="The Broad Institute Genome Sequencing Platform"/>
            <person name="Haas B.J."/>
            <person name="Kamoun S."/>
            <person name="Zody M.C."/>
            <person name="Jiang R.H."/>
            <person name="Handsaker R.E."/>
            <person name="Cano L.M."/>
            <person name="Grabherr M."/>
            <person name="Kodira C.D."/>
            <person name="Raffaele S."/>
            <person name="Torto-Alalibo T."/>
            <person name="Bozkurt T.O."/>
            <person name="Ah-Fong A.M."/>
            <person name="Alvarado L."/>
            <person name="Anderson V.L."/>
            <person name="Armstrong M.R."/>
            <person name="Avrova A."/>
            <person name="Baxter L."/>
            <person name="Beynon J."/>
            <person name="Boevink P.C."/>
            <person name="Bollmann S.R."/>
            <person name="Bos J.I."/>
            <person name="Bulone V."/>
            <person name="Cai G."/>
            <person name="Cakir C."/>
            <person name="Carrington J.C."/>
            <person name="Chawner M."/>
            <person name="Conti L."/>
            <person name="Costanzo S."/>
            <person name="Ewan R."/>
            <person name="Fahlgren N."/>
            <person name="Fischbach M.A."/>
            <person name="Fugelstad J."/>
            <person name="Gilroy E.M."/>
            <person name="Gnerre S."/>
            <person name="Green P.J."/>
            <person name="Grenville-Briggs L.J."/>
            <person name="Griffith J."/>
            <person name="Grunwald N.J."/>
            <person name="Horn K."/>
            <person name="Horner N.R."/>
            <person name="Hu C.H."/>
            <person name="Huitema E."/>
            <person name="Jeong D.H."/>
            <person name="Jones A.M."/>
            <person name="Jones J.D."/>
            <person name="Jones R.W."/>
            <person name="Karlsson E.K."/>
            <person name="Kunjeti S.G."/>
            <person name="Lamour K."/>
            <person name="Liu Z."/>
            <person name="Ma L."/>
            <person name="Maclean D."/>
            <person name="Chibucos M.C."/>
            <person name="McDonald H."/>
            <person name="McWalters J."/>
            <person name="Meijer H.J."/>
            <person name="Morgan W."/>
            <person name="Morris P.F."/>
            <person name="Munro C.A."/>
            <person name="O'Neill K."/>
            <person name="Ospina-Giraldo M."/>
            <person name="Pinzon A."/>
            <person name="Pritchard L."/>
            <person name="Ramsahoye B."/>
            <person name="Ren Q."/>
            <person name="Restrepo S."/>
            <person name="Roy S."/>
            <person name="Sadanandom A."/>
            <person name="Savidor A."/>
            <person name="Schornack S."/>
            <person name="Schwartz D.C."/>
            <person name="Schumann U.D."/>
            <person name="Schwessinger B."/>
            <person name="Seyer L."/>
            <person name="Sharpe T."/>
            <person name="Silvar C."/>
            <person name="Song J."/>
            <person name="Studholme D.J."/>
            <person name="Sykes S."/>
            <person name="Thines M."/>
            <person name="van de Vondervoort P.J."/>
            <person name="Phuntumart V."/>
            <person name="Wawra S."/>
            <person name="Weide R."/>
            <person name="Win J."/>
            <person name="Young C."/>
            <person name="Zhou S."/>
            <person name="Fry W."/>
            <person name="Meyers B.C."/>
            <person name="van West P."/>
            <person name="Ristaino J."/>
            <person name="Govers F."/>
            <person name="Birch P.R."/>
            <person name="Whisson S.C."/>
            <person name="Judelson H.S."/>
            <person name="Nusbaum C."/>
        </authorList>
    </citation>
    <scope>NUCLEOTIDE SEQUENCE [LARGE SCALE GENOMIC DNA]</scope>
    <source>
        <strain evidence="3">T30-4</strain>
    </source>
</reference>
<dbReference type="STRING" id="403677.D0N4J0"/>
<organism evidence="2 3">
    <name type="scientific">Phytophthora infestans (strain T30-4)</name>
    <name type="common">Potato late blight agent</name>
    <dbReference type="NCBI Taxonomy" id="403677"/>
    <lineage>
        <taxon>Eukaryota</taxon>
        <taxon>Sar</taxon>
        <taxon>Stramenopiles</taxon>
        <taxon>Oomycota</taxon>
        <taxon>Peronosporomycetes</taxon>
        <taxon>Peronosporales</taxon>
        <taxon>Peronosporaceae</taxon>
        <taxon>Phytophthora</taxon>
    </lineage>
</organism>
<dbReference type="RefSeq" id="XP_002998445.1">
    <property type="nucleotide sequence ID" value="XM_002998399.1"/>
</dbReference>
<dbReference type="HOGENOM" id="CLU_1716819_0_0_1"/>
<proteinExistence type="predicted"/>
<dbReference type="OMA" id="VFSRPYA"/>
<accession>D0N4J0</accession>
<dbReference type="KEGG" id="pif:PITG_06292"/>
<feature type="region of interest" description="Disordered" evidence="1">
    <location>
        <begin position="18"/>
        <end position="138"/>
    </location>
</feature>
<sequence length="153" mass="16807">MVNPLYSAVHKRRLWIDDVSSDENTPPNATSIPYEDSSFSCSYTGTVTSLRSPPEPRNPRKSPPSETSTEPPTSPVRFAPRSPTTSSPVLLETAPRSPLRPSANKSLKAKRDGRGIRREAVAPYSRAHSKRRAESSGAKLCSYTSANKNFAKY</sequence>
<protein>
    <submittedName>
        <fullName evidence="2">Uncharacterized protein</fullName>
    </submittedName>
</protein>
<name>D0N4J0_PHYIT</name>
<feature type="compositionally biased region" description="Basic and acidic residues" evidence="1">
    <location>
        <begin position="109"/>
        <end position="120"/>
    </location>
</feature>
<dbReference type="GeneID" id="9465984"/>
<evidence type="ECO:0000313" key="2">
    <source>
        <dbReference type="EMBL" id="EEY69798.1"/>
    </source>
</evidence>